<feature type="compositionally biased region" description="Acidic residues" evidence="3">
    <location>
        <begin position="404"/>
        <end position="449"/>
    </location>
</feature>
<dbReference type="InterPro" id="IPR008936">
    <property type="entry name" value="Rho_GTPase_activation_prot"/>
</dbReference>
<dbReference type="Pfam" id="PF00169">
    <property type="entry name" value="PH"/>
    <property type="match status" value="1"/>
</dbReference>
<dbReference type="SUPFAM" id="SSF48350">
    <property type="entry name" value="GTPase activation domain, GAP"/>
    <property type="match status" value="1"/>
</dbReference>
<feature type="domain" description="Rho-GAP" evidence="5">
    <location>
        <begin position="186"/>
        <end position="385"/>
    </location>
</feature>
<dbReference type="CDD" id="cd00821">
    <property type="entry name" value="PH"/>
    <property type="match status" value="1"/>
</dbReference>
<proteinExistence type="predicted"/>
<feature type="compositionally biased region" description="Polar residues" evidence="3">
    <location>
        <begin position="456"/>
        <end position="471"/>
    </location>
</feature>
<dbReference type="InterPro" id="IPR025757">
    <property type="entry name" value="MIP1_Leuzipper"/>
</dbReference>
<dbReference type="CDD" id="cd00159">
    <property type="entry name" value="RhoGAP"/>
    <property type="match status" value="1"/>
</dbReference>
<keyword evidence="2" id="KW-0175">Coiled coil</keyword>
<feature type="compositionally biased region" description="Polar residues" evidence="3">
    <location>
        <begin position="756"/>
        <end position="765"/>
    </location>
</feature>
<dbReference type="PROSITE" id="PS50238">
    <property type="entry name" value="RHOGAP"/>
    <property type="match status" value="1"/>
</dbReference>
<feature type="coiled-coil region" evidence="2">
    <location>
        <begin position="583"/>
        <end position="676"/>
    </location>
</feature>
<evidence type="ECO:0000313" key="6">
    <source>
        <dbReference type="EMBL" id="CAH9067143.1"/>
    </source>
</evidence>
<feature type="domain" description="PH" evidence="4">
    <location>
        <begin position="32"/>
        <end position="139"/>
    </location>
</feature>
<dbReference type="SUPFAM" id="SSF50729">
    <property type="entry name" value="PH domain-like"/>
    <property type="match status" value="1"/>
</dbReference>
<feature type="region of interest" description="Disordered" evidence="3">
    <location>
        <begin position="779"/>
        <end position="885"/>
    </location>
</feature>
<evidence type="ECO:0000259" key="5">
    <source>
        <dbReference type="PROSITE" id="PS50238"/>
    </source>
</evidence>
<dbReference type="PANTHER" id="PTHR46265">
    <property type="entry name" value="RHO GTPASE-ACTIVATING PROTEIN 7"/>
    <property type="match status" value="1"/>
</dbReference>
<sequence length="885" mass="97181">MANRNSDVSQGEGANSHPIASGDQDQARGGNKVYKSGPLYISSKGIGWTSWKKRWFILTRTSLVFFRSDPNAVPLKVGEANLTLGGIDLNSSGSVLVKEDKKLLTVLFPDGRDGRTFTLKAETSEDLLEWKVALEEALANSPSATLVAGQNGIIRNDQANAVDDSSEQSKEKSPKKSLVIGQPVLLALEGIDGTPSFLEKALRFVEEHGVKVEGILRQAAYVDDVERRIREYEKGKVEFSAEEDAHVIADCVKYILRELPSSPVPASCCNALVESCRVERGMRVSAIHSAILETFPEPNRRLLQRVLVMMKHVVSHKNENRMSTSAVAACMAPLLLRPLLSGECELEHSFDMGGDGSIQLLQAAAAANHAQAIVITLLEEYDSIFGEGSVQTELYSDSDGSESGSEEITDDDGNYDGSDYDDEEDEEEEEEEDDDDDGSGGDIADDITDDTEHASRATSQTSENGCASKISSPRVPYPCNALEVNYISPHAPLQTSHKQETTIQSRDIPMRPETEPKAEIADISTSNKSTDVPYAKKNLSMESHDNIPFDDDCVSAEIHKLEAINTDLQHRIAKEAKVNADMQESMEKQKNTLHERRETLEQEVAKLQDLLEKEQELRMILEARLINPQGSQPIPSSISKAVKAKLEEIAQAEADVMNLKQKADDIEAELHRQREYTSKLHIDAGTQPRQKTTHQGKIKEKAESERDKKSELQLSVNKPLLNFNSPAASFAASVESLLAVRGTSSSSSSKKSGSKNEQGVTATSALTKLTNRLNFMKERNTQIGNQVQPTDKDRISGQPARSIERKGSDPPPSLHNMSESSPSSEHVESNSNQAVVPNVDGQQSLQTPQDTSRSSDGLNNNMEQEKPESFPEKTRNKVPPRTASR</sequence>
<dbReference type="InterPro" id="IPR001849">
    <property type="entry name" value="PH_domain"/>
</dbReference>
<feature type="compositionally biased region" description="Basic and acidic residues" evidence="3">
    <location>
        <begin position="697"/>
        <end position="711"/>
    </location>
</feature>
<feature type="compositionally biased region" description="Polar residues" evidence="3">
    <location>
        <begin position="493"/>
        <end position="505"/>
    </location>
</feature>
<dbReference type="PROSITE" id="PS50003">
    <property type="entry name" value="PH_DOMAIN"/>
    <property type="match status" value="1"/>
</dbReference>
<dbReference type="EMBL" id="CAMAPF010000012">
    <property type="protein sequence ID" value="CAH9067143.1"/>
    <property type="molecule type" value="Genomic_DNA"/>
</dbReference>
<dbReference type="InterPro" id="IPR000198">
    <property type="entry name" value="RhoGAP_dom"/>
</dbReference>
<evidence type="ECO:0008006" key="8">
    <source>
        <dbReference type="Google" id="ProtNLM"/>
    </source>
</evidence>
<feature type="compositionally biased region" description="Basic and acidic residues" evidence="3">
    <location>
        <begin position="508"/>
        <end position="520"/>
    </location>
</feature>
<feature type="region of interest" description="Disordered" evidence="3">
    <location>
        <begin position="490"/>
        <end position="531"/>
    </location>
</feature>
<organism evidence="6 7">
    <name type="scientific">Cuscuta epithymum</name>
    <dbReference type="NCBI Taxonomy" id="186058"/>
    <lineage>
        <taxon>Eukaryota</taxon>
        <taxon>Viridiplantae</taxon>
        <taxon>Streptophyta</taxon>
        <taxon>Embryophyta</taxon>
        <taxon>Tracheophyta</taxon>
        <taxon>Spermatophyta</taxon>
        <taxon>Magnoliopsida</taxon>
        <taxon>eudicotyledons</taxon>
        <taxon>Gunneridae</taxon>
        <taxon>Pentapetalae</taxon>
        <taxon>asterids</taxon>
        <taxon>lamiids</taxon>
        <taxon>Solanales</taxon>
        <taxon>Convolvulaceae</taxon>
        <taxon>Cuscuteae</taxon>
        <taxon>Cuscuta</taxon>
        <taxon>Cuscuta subgen. Cuscuta</taxon>
    </lineage>
</organism>
<feature type="region of interest" description="Disordered" evidence="3">
    <location>
        <begin position="393"/>
        <end position="474"/>
    </location>
</feature>
<reference evidence="6" key="1">
    <citation type="submission" date="2022-07" db="EMBL/GenBank/DDBJ databases">
        <authorList>
            <person name="Macas J."/>
            <person name="Novak P."/>
            <person name="Neumann P."/>
        </authorList>
    </citation>
    <scope>NUCLEOTIDE SEQUENCE</scope>
</reference>
<dbReference type="GO" id="GO:0005096">
    <property type="term" value="F:GTPase activator activity"/>
    <property type="evidence" value="ECO:0007669"/>
    <property type="project" value="UniProtKB-KW"/>
</dbReference>
<evidence type="ECO:0000256" key="2">
    <source>
        <dbReference type="SAM" id="Coils"/>
    </source>
</evidence>
<name>A0AAV0C5L0_9ASTE</name>
<feature type="compositionally biased region" description="Basic and acidic residues" evidence="3">
    <location>
        <begin position="863"/>
        <end position="875"/>
    </location>
</feature>
<evidence type="ECO:0000259" key="4">
    <source>
        <dbReference type="PROSITE" id="PS50003"/>
    </source>
</evidence>
<comment type="caution">
    <text evidence="6">The sequence shown here is derived from an EMBL/GenBank/DDBJ whole genome shotgun (WGS) entry which is preliminary data.</text>
</comment>
<dbReference type="SMART" id="SM00233">
    <property type="entry name" value="PH"/>
    <property type="match status" value="1"/>
</dbReference>
<feature type="compositionally biased region" description="Polar residues" evidence="3">
    <location>
        <begin position="840"/>
        <end position="862"/>
    </location>
</feature>
<keyword evidence="1" id="KW-0343">GTPase activation</keyword>
<dbReference type="AlphaFoldDB" id="A0AAV0C5L0"/>
<dbReference type="GO" id="GO:0007165">
    <property type="term" value="P:signal transduction"/>
    <property type="evidence" value="ECO:0007669"/>
    <property type="project" value="InterPro"/>
</dbReference>
<dbReference type="InterPro" id="IPR011993">
    <property type="entry name" value="PH-like_dom_sf"/>
</dbReference>
<accession>A0AAV0C5L0</accession>
<feature type="region of interest" description="Disordered" evidence="3">
    <location>
        <begin position="743"/>
        <end position="765"/>
    </location>
</feature>
<feature type="region of interest" description="Disordered" evidence="3">
    <location>
        <begin position="678"/>
        <end position="711"/>
    </location>
</feature>
<dbReference type="SMART" id="SM00324">
    <property type="entry name" value="RhoGAP"/>
    <property type="match status" value="1"/>
</dbReference>
<dbReference type="Gene3D" id="2.30.29.30">
    <property type="entry name" value="Pleckstrin-homology domain (PH domain)/Phosphotyrosine-binding domain (PTB)"/>
    <property type="match status" value="1"/>
</dbReference>
<dbReference type="Pfam" id="PF00620">
    <property type="entry name" value="RhoGAP"/>
    <property type="match status" value="1"/>
</dbReference>
<evidence type="ECO:0000313" key="7">
    <source>
        <dbReference type="Proteomes" id="UP001152523"/>
    </source>
</evidence>
<keyword evidence="7" id="KW-1185">Reference proteome</keyword>
<feature type="compositionally biased region" description="Polar residues" evidence="3">
    <location>
        <begin position="1"/>
        <end position="13"/>
    </location>
</feature>
<dbReference type="Pfam" id="PF14389">
    <property type="entry name" value="Lzipper-MIP1"/>
    <property type="match status" value="1"/>
</dbReference>
<protein>
    <recommendedName>
        <fullName evidence="8">Rho GTPase-activating protein REN1-like</fullName>
    </recommendedName>
</protein>
<dbReference type="PANTHER" id="PTHR46265:SF24">
    <property type="entry name" value="RHO GTPASE-ACTIVATING PROTEIN REN1-LIKE ISOFORM X1"/>
    <property type="match status" value="1"/>
</dbReference>
<feature type="compositionally biased region" description="Low complexity" evidence="3">
    <location>
        <begin position="814"/>
        <end position="832"/>
    </location>
</feature>
<gene>
    <name evidence="6" type="ORF">CEPIT_LOCUS2529</name>
</gene>
<evidence type="ECO:0000256" key="3">
    <source>
        <dbReference type="SAM" id="MobiDB-lite"/>
    </source>
</evidence>
<dbReference type="Proteomes" id="UP001152523">
    <property type="component" value="Unassembled WGS sequence"/>
</dbReference>
<dbReference type="InterPro" id="IPR052799">
    <property type="entry name" value="Rho_GAP_Regulators"/>
</dbReference>
<feature type="region of interest" description="Disordered" evidence="3">
    <location>
        <begin position="1"/>
        <end position="28"/>
    </location>
</feature>
<dbReference type="Gene3D" id="1.10.555.10">
    <property type="entry name" value="Rho GTPase activation protein"/>
    <property type="match status" value="1"/>
</dbReference>
<evidence type="ECO:0000256" key="1">
    <source>
        <dbReference type="ARBA" id="ARBA00022468"/>
    </source>
</evidence>